<dbReference type="InterPro" id="IPR000073">
    <property type="entry name" value="AB_hydrolase_1"/>
</dbReference>
<feature type="domain" description="AB hydrolase-1" evidence="1">
    <location>
        <begin position="49"/>
        <end position="161"/>
    </location>
</feature>
<reference evidence="2" key="1">
    <citation type="journal article" date="2008" name="BMC Genomics">
        <title>A conifer genomics resource of 200,000 spruce (Picea spp.) ESTs and 6,464 high-quality, sequence-finished full-length cDNAs for Sitka spruce (Picea sitchensis).</title>
        <authorList>
            <person name="Ralph S.G."/>
            <person name="Chun H.J."/>
            <person name="Kolosova N."/>
            <person name="Cooper D."/>
            <person name="Oddy C."/>
            <person name="Ritland C.E."/>
            <person name="Kirkpatrick R."/>
            <person name="Moore R."/>
            <person name="Barber S."/>
            <person name="Holt R.A."/>
            <person name="Jones S.J."/>
            <person name="Marra M.A."/>
            <person name="Douglas C.J."/>
            <person name="Ritland K."/>
            <person name="Bohlmann J."/>
        </authorList>
    </citation>
    <scope>NUCLEOTIDE SEQUENCE</scope>
    <source>
        <tissue evidence="2">Green portion of the leader tissue</tissue>
    </source>
</reference>
<dbReference type="SUPFAM" id="SSF53474">
    <property type="entry name" value="alpha/beta-Hydrolases"/>
    <property type="match status" value="1"/>
</dbReference>
<dbReference type="EMBL" id="EF086662">
    <property type="protein sequence ID" value="ABK25920.1"/>
    <property type="molecule type" value="mRNA"/>
</dbReference>
<dbReference type="PANTHER" id="PTHR43139:SF61">
    <property type="entry name" value="ALPHA_BETA-HYDROLASES SUPERFAMILY PROTEIN"/>
    <property type="match status" value="1"/>
</dbReference>
<protein>
    <recommendedName>
        <fullName evidence="1">AB hydrolase-1 domain-containing protein</fullName>
    </recommendedName>
</protein>
<dbReference type="Gene3D" id="3.40.50.1820">
    <property type="entry name" value="alpha/beta hydrolase"/>
    <property type="match status" value="1"/>
</dbReference>
<dbReference type="InterPro" id="IPR052370">
    <property type="entry name" value="Meta-cleavage_hydrolase"/>
</dbReference>
<evidence type="ECO:0000259" key="1">
    <source>
        <dbReference type="Pfam" id="PF00561"/>
    </source>
</evidence>
<organism evidence="2">
    <name type="scientific">Picea sitchensis</name>
    <name type="common">Sitka spruce</name>
    <name type="synonym">Pinus sitchensis</name>
    <dbReference type="NCBI Taxonomy" id="3332"/>
    <lineage>
        <taxon>Eukaryota</taxon>
        <taxon>Viridiplantae</taxon>
        <taxon>Streptophyta</taxon>
        <taxon>Embryophyta</taxon>
        <taxon>Tracheophyta</taxon>
        <taxon>Spermatophyta</taxon>
        <taxon>Pinopsida</taxon>
        <taxon>Pinidae</taxon>
        <taxon>Conifers I</taxon>
        <taxon>Pinales</taxon>
        <taxon>Pinaceae</taxon>
        <taxon>Picea</taxon>
    </lineage>
</organism>
<name>A9NZ59_PICSI</name>
<evidence type="ECO:0000313" key="2">
    <source>
        <dbReference type="EMBL" id="ABK25920.1"/>
    </source>
</evidence>
<dbReference type="PANTHER" id="PTHR43139">
    <property type="entry name" value="SI:DKEY-122A22.2"/>
    <property type="match status" value="1"/>
</dbReference>
<accession>A9NZ59</accession>
<sequence length="280" mass="31544">MPLCGINFVEIQKPLLTRVLKWGGVESKLIEIEEGTTIHCWVPTKDTKPPLVLVHGFAAEGGVTWQFQVGALSKHYSVYVPDMLFFGKSTTVRKERSENFQAECLMKMLRKLGVVSCAMVGFSYGGMVAFKVAEFYPELVNCLVISGSVIAMTDSISQAQLNRLGFSSSAELLLPTSVRGLKALFSVACYKKLWLPDFLFNDFLEVMFNNREERAELLEALVESNKEAQVPNLSQVIRTMTYLIDGLFVFNFLQSSKYSKNHFHFYWQVPIGSINGFLDC</sequence>
<dbReference type="Pfam" id="PF00561">
    <property type="entry name" value="Abhydrolase_1"/>
    <property type="match status" value="1"/>
</dbReference>
<proteinExistence type="evidence at transcript level"/>
<dbReference type="InterPro" id="IPR029058">
    <property type="entry name" value="AB_hydrolase_fold"/>
</dbReference>
<dbReference type="PRINTS" id="PR00111">
    <property type="entry name" value="ABHYDROLASE"/>
</dbReference>
<dbReference type="AlphaFoldDB" id="A9NZ59"/>